<dbReference type="EMBL" id="JAGGMB010000001">
    <property type="protein sequence ID" value="MBP2075955.1"/>
    <property type="molecule type" value="Genomic_DNA"/>
</dbReference>
<dbReference type="Proteomes" id="UP001138793">
    <property type="component" value="Unassembled WGS sequence"/>
</dbReference>
<dbReference type="InterPro" id="IPR000150">
    <property type="entry name" value="Cof"/>
</dbReference>
<dbReference type="Pfam" id="PF08282">
    <property type="entry name" value="Hydrolase_3"/>
    <property type="match status" value="1"/>
</dbReference>
<dbReference type="InterPro" id="IPR006379">
    <property type="entry name" value="HAD-SF_hydro_IIB"/>
</dbReference>
<dbReference type="InterPro" id="IPR036412">
    <property type="entry name" value="HAD-like_sf"/>
</dbReference>
<dbReference type="GO" id="GO:0016791">
    <property type="term" value="F:phosphatase activity"/>
    <property type="evidence" value="ECO:0007669"/>
    <property type="project" value="TreeGrafter"/>
</dbReference>
<dbReference type="GO" id="GO:0000287">
    <property type="term" value="F:magnesium ion binding"/>
    <property type="evidence" value="ECO:0007669"/>
    <property type="project" value="TreeGrafter"/>
</dbReference>
<dbReference type="PANTHER" id="PTHR10000">
    <property type="entry name" value="PHOSPHOSERINE PHOSPHATASE"/>
    <property type="match status" value="1"/>
</dbReference>
<dbReference type="Gene3D" id="3.30.1240.10">
    <property type="match status" value="1"/>
</dbReference>
<organism evidence="1 2">
    <name type="scientific">Oceanobacillus polygoni</name>
    <dbReference type="NCBI Taxonomy" id="1235259"/>
    <lineage>
        <taxon>Bacteria</taxon>
        <taxon>Bacillati</taxon>
        <taxon>Bacillota</taxon>
        <taxon>Bacilli</taxon>
        <taxon>Bacillales</taxon>
        <taxon>Bacillaceae</taxon>
        <taxon>Oceanobacillus</taxon>
    </lineage>
</organism>
<dbReference type="AlphaFoldDB" id="A0A9X1CD96"/>
<comment type="caution">
    <text evidence="1">The sequence shown here is derived from an EMBL/GenBank/DDBJ whole genome shotgun (WGS) entry which is preliminary data.</text>
</comment>
<dbReference type="PANTHER" id="PTHR10000:SF55">
    <property type="entry name" value="5-AMINO-6-(5-PHOSPHO-D-RIBITYLAMINO)URACIL PHOSPHATASE YCSE"/>
    <property type="match status" value="1"/>
</dbReference>
<dbReference type="InterPro" id="IPR023214">
    <property type="entry name" value="HAD_sf"/>
</dbReference>
<gene>
    <name evidence="1" type="ORF">J2Z64_000166</name>
</gene>
<dbReference type="SFLD" id="SFLDG01140">
    <property type="entry name" value="C2.B:_Phosphomannomutase_and_P"/>
    <property type="match status" value="1"/>
</dbReference>
<dbReference type="SUPFAM" id="SSF56784">
    <property type="entry name" value="HAD-like"/>
    <property type="match status" value="1"/>
</dbReference>
<dbReference type="SFLD" id="SFLDS00003">
    <property type="entry name" value="Haloacid_Dehalogenase"/>
    <property type="match status" value="1"/>
</dbReference>
<name>A0A9X1CD96_9BACI</name>
<sequence>MDIKAIALDMDGTLLNDKNTVSDELVKLIRELRNQNIRIFIATGRTKQEIYDVLPEKLHIDGFVSANGMSCFTNNKDISQHTLPADLVKTVLNNARERNLYYEIHPKNGKRFALKDDKETLEKELNLPRPDTLLNNEYISRVESVQDEMKWVDEIRYEDNLKVYFFSMNTEVINNWKHTLKKIKQETDFSLSSSSLHNAEIMVSNVSKATGIEMLLKEYNLSKENLLAIGDGENDLPMFELAAYSIAMKNAEDTVQEKANEVTTYSYQENGLYKCLVDKLKENSFQLI</sequence>
<dbReference type="NCBIfam" id="TIGR00099">
    <property type="entry name" value="Cof-subfamily"/>
    <property type="match status" value="1"/>
</dbReference>
<accession>A0A9X1CD96</accession>
<dbReference type="RefSeq" id="WP_187773719.1">
    <property type="nucleotide sequence ID" value="NZ_JAGGMB010000001.1"/>
</dbReference>
<dbReference type="PROSITE" id="PS01229">
    <property type="entry name" value="COF_2"/>
    <property type="match status" value="1"/>
</dbReference>
<dbReference type="Gene3D" id="3.40.50.1000">
    <property type="entry name" value="HAD superfamily/HAD-like"/>
    <property type="match status" value="1"/>
</dbReference>
<keyword evidence="2" id="KW-1185">Reference proteome</keyword>
<reference evidence="1" key="1">
    <citation type="submission" date="2021-03" db="EMBL/GenBank/DDBJ databases">
        <title>Genomic Encyclopedia of Type Strains, Phase IV (KMG-IV): sequencing the most valuable type-strain genomes for metagenomic binning, comparative biology and taxonomic classification.</title>
        <authorList>
            <person name="Goeker M."/>
        </authorList>
    </citation>
    <scope>NUCLEOTIDE SEQUENCE</scope>
    <source>
        <strain evidence="1">DSM 107338</strain>
    </source>
</reference>
<protein>
    <submittedName>
        <fullName evidence="1">Cof subfamily protein (Haloacid dehalogenase superfamily)</fullName>
    </submittedName>
</protein>
<dbReference type="NCBIfam" id="TIGR01484">
    <property type="entry name" value="HAD-SF-IIB"/>
    <property type="match status" value="1"/>
</dbReference>
<evidence type="ECO:0000313" key="1">
    <source>
        <dbReference type="EMBL" id="MBP2075955.1"/>
    </source>
</evidence>
<proteinExistence type="predicted"/>
<dbReference type="PROSITE" id="PS01228">
    <property type="entry name" value="COF_1"/>
    <property type="match status" value="1"/>
</dbReference>
<evidence type="ECO:0000313" key="2">
    <source>
        <dbReference type="Proteomes" id="UP001138793"/>
    </source>
</evidence>
<dbReference type="GO" id="GO:0005829">
    <property type="term" value="C:cytosol"/>
    <property type="evidence" value="ECO:0007669"/>
    <property type="project" value="TreeGrafter"/>
</dbReference>